<reference evidence="2" key="1">
    <citation type="submission" date="2020-06" db="EMBL/GenBank/DDBJ databases">
        <title>Isolation of Planomicrobium glaciei.</title>
        <authorList>
            <person name="Malisova L."/>
            <person name="Safrankova R."/>
            <person name="Jakubu V."/>
            <person name="Spanelova P."/>
        </authorList>
    </citation>
    <scope>NUCLEOTIDE SEQUENCE [LARGE SCALE GENOMIC DNA]</scope>
    <source>
        <strain evidence="2">NRL-ATB46093</strain>
    </source>
</reference>
<gene>
    <name evidence="1" type="ORF">HF394_11395</name>
</gene>
<dbReference type="Proteomes" id="UP000509222">
    <property type="component" value="Chromosome"/>
</dbReference>
<dbReference type="PANTHER" id="PTHR31891:SF1">
    <property type="entry name" value="FORMAMIDASE C869.04-RELATED"/>
    <property type="match status" value="1"/>
</dbReference>
<dbReference type="Gene3D" id="2.60.120.580">
    <property type="entry name" value="Acetamidase/Formamidase-like domains"/>
    <property type="match status" value="1"/>
</dbReference>
<proteinExistence type="predicted"/>
<dbReference type="RefSeq" id="WP_036804188.1">
    <property type="nucleotide sequence ID" value="NZ_CP051177.1"/>
</dbReference>
<accession>A0A7H8QCQ4</accession>
<sequence>MKRFSTEHRITAFSKNHEPAYFAELGEAVAVETMDCYDGQVQDSSTLRGDFDRSRLNPATGPIYINGIQKGDTLCVEVLSIETGEFGIMMAAPGLGPLGEHVTDSTTKILPIRNGQIEFAESLKLPVSSMIGVAGVAPAEGEISTALPGEHGGNLDTKDIKAGNKLYLPVFAEGALAAFGDLHAAMGDGELSGTGVETSGVIGLRFTKAPVKIENPLVEDDDFLYFLASAKSYEEAIDTVLYQTAKQLADWLGLPFDDGYRLLSAVCDLKFSQIVNDLITVRVAVPKSLFADSFPWKQ</sequence>
<dbReference type="Gene3D" id="2.40.10.120">
    <property type="match status" value="1"/>
</dbReference>
<dbReference type="PANTHER" id="PTHR31891">
    <property type="entry name" value="FORMAMIDASE C869.04-RELATED"/>
    <property type="match status" value="1"/>
</dbReference>
<dbReference type="SUPFAM" id="SSF141130">
    <property type="entry name" value="Acetamidase/Formamidase-like"/>
    <property type="match status" value="1"/>
</dbReference>
<protein>
    <submittedName>
        <fullName evidence="1">Acetamidase</fullName>
    </submittedName>
</protein>
<dbReference type="Gene3D" id="3.10.28.20">
    <property type="entry name" value="Acetamidase/Formamidase-like domains"/>
    <property type="match status" value="1"/>
</dbReference>
<organism evidence="1 2">
    <name type="scientific">Planococcus glaciei</name>
    <dbReference type="NCBI Taxonomy" id="459472"/>
    <lineage>
        <taxon>Bacteria</taxon>
        <taxon>Bacillati</taxon>
        <taxon>Bacillota</taxon>
        <taxon>Bacilli</taxon>
        <taxon>Bacillales</taxon>
        <taxon>Caryophanaceae</taxon>
        <taxon>Planococcus</taxon>
    </lineage>
</organism>
<dbReference type="AlphaFoldDB" id="A0A7H8QCQ4"/>
<name>A0A7H8QCQ4_9BACL</name>
<dbReference type="GO" id="GO:0016811">
    <property type="term" value="F:hydrolase activity, acting on carbon-nitrogen (but not peptide) bonds, in linear amides"/>
    <property type="evidence" value="ECO:0007669"/>
    <property type="project" value="InterPro"/>
</dbReference>
<keyword evidence="2" id="KW-1185">Reference proteome</keyword>
<dbReference type="EMBL" id="CP051177">
    <property type="protein sequence ID" value="QKX51145.1"/>
    <property type="molecule type" value="Genomic_DNA"/>
</dbReference>
<dbReference type="Pfam" id="PF03069">
    <property type="entry name" value="FmdA_AmdA"/>
    <property type="match status" value="2"/>
</dbReference>
<dbReference type="InterPro" id="IPR004304">
    <property type="entry name" value="FmdA_AmdA"/>
</dbReference>
<evidence type="ECO:0000313" key="1">
    <source>
        <dbReference type="EMBL" id="QKX51145.1"/>
    </source>
</evidence>
<evidence type="ECO:0000313" key="2">
    <source>
        <dbReference type="Proteomes" id="UP000509222"/>
    </source>
</evidence>